<dbReference type="EMBL" id="CP003642">
    <property type="protein sequence ID" value="AFZ23506.1"/>
    <property type="molecule type" value="Genomic_DNA"/>
</dbReference>
<organism evidence="1 2">
    <name type="scientific">Cylindrospermum stagnale PCC 7417</name>
    <dbReference type="NCBI Taxonomy" id="56107"/>
    <lineage>
        <taxon>Bacteria</taxon>
        <taxon>Bacillati</taxon>
        <taxon>Cyanobacteriota</taxon>
        <taxon>Cyanophyceae</taxon>
        <taxon>Nostocales</taxon>
        <taxon>Nostocaceae</taxon>
        <taxon>Cylindrospermum</taxon>
    </lineage>
</organism>
<dbReference type="Proteomes" id="UP000010475">
    <property type="component" value="Chromosome"/>
</dbReference>
<dbReference type="SUPFAM" id="SSF54593">
    <property type="entry name" value="Glyoxalase/Bleomycin resistance protein/Dihydroxybiphenyl dioxygenase"/>
    <property type="match status" value="2"/>
</dbReference>
<dbReference type="KEGG" id="csg:Cylst_1205"/>
<dbReference type="RefSeq" id="WP_015206762.1">
    <property type="nucleotide sequence ID" value="NC_019757.1"/>
</dbReference>
<dbReference type="OrthoDB" id="9788468at2"/>
<dbReference type="eggNOG" id="COG3185">
    <property type="taxonomic scope" value="Bacteria"/>
</dbReference>
<gene>
    <name evidence="1" type="ORF">Cylst_1205</name>
</gene>
<proteinExistence type="predicted"/>
<name>K9WUN5_9NOST</name>
<dbReference type="STRING" id="56107.Cylst_1205"/>
<evidence type="ECO:0000313" key="2">
    <source>
        <dbReference type="Proteomes" id="UP000010475"/>
    </source>
</evidence>
<dbReference type="Pfam" id="PF13669">
    <property type="entry name" value="Glyoxalase_4"/>
    <property type="match status" value="2"/>
</dbReference>
<dbReference type="Gene3D" id="3.10.180.10">
    <property type="entry name" value="2,3-Dihydroxybiphenyl 1,2-Dioxygenase, domain 1"/>
    <property type="match status" value="2"/>
</dbReference>
<keyword evidence="2" id="KW-1185">Reference proteome</keyword>
<dbReference type="InterPro" id="IPR029068">
    <property type="entry name" value="Glyas_Bleomycin-R_OHBP_Dase"/>
</dbReference>
<evidence type="ECO:0000313" key="1">
    <source>
        <dbReference type="EMBL" id="AFZ23506.1"/>
    </source>
</evidence>
<accession>K9WUN5</accession>
<protein>
    <recommendedName>
        <fullName evidence="3">VOC domain-containing protein</fullName>
    </recommendedName>
</protein>
<sequence>MTYTNKKVSSLNHLFKGINQVCIVTNDFEKTVYGLSKDLGIGPFKCWNHKSPVLFNSKYYGHGVDFKMKLAIAWVGKTQFEVIQPLEGPNIYRDYLKSHGEGVQHILLDTGNLSVEQTIKKLAKVDCGVIQEGMLDIKIKLGFLNLPSTPRFLLNLLSPKFFYLDTESLEKITVELLHLPLLISHQRGINIGREEYWIPEGNTNFNSLLTNKFISEIFKIGIVTYNLEQTISNYVERMGIGPWKIYNLKSPRLSQTKLRGKNINLSMRMAVTYVGNTLLEIVQPLEGSSIYNELLSKHGEGVHYIGVSSENLNFHELIEHFGKLGCSIAMEGKLENAYDFAYLDTKSLAKTMMEVVSVPTKEISVALESLKPDKIYPDLG</sequence>
<evidence type="ECO:0008006" key="3">
    <source>
        <dbReference type="Google" id="ProtNLM"/>
    </source>
</evidence>
<dbReference type="HOGENOM" id="CLU_833584_0_0_3"/>
<reference evidence="1 2" key="1">
    <citation type="submission" date="2012-06" db="EMBL/GenBank/DDBJ databases">
        <title>Finished chromosome of genome of Cylindrospermum stagnale PCC 7417.</title>
        <authorList>
            <consortium name="US DOE Joint Genome Institute"/>
            <person name="Gugger M."/>
            <person name="Coursin T."/>
            <person name="Rippka R."/>
            <person name="Tandeau De Marsac N."/>
            <person name="Huntemann M."/>
            <person name="Wei C.-L."/>
            <person name="Han J."/>
            <person name="Detter J.C."/>
            <person name="Han C."/>
            <person name="Tapia R."/>
            <person name="Chen A."/>
            <person name="Kyrpides N."/>
            <person name="Mavromatis K."/>
            <person name="Markowitz V."/>
            <person name="Szeto E."/>
            <person name="Ivanova N."/>
            <person name="Pagani I."/>
            <person name="Pati A."/>
            <person name="Goodwin L."/>
            <person name="Nordberg H.P."/>
            <person name="Cantor M.N."/>
            <person name="Hua S.X."/>
            <person name="Woyke T."/>
            <person name="Kerfeld C.A."/>
        </authorList>
    </citation>
    <scope>NUCLEOTIDE SEQUENCE [LARGE SCALE GENOMIC DNA]</scope>
    <source>
        <strain evidence="1 2">PCC 7417</strain>
    </source>
</reference>
<dbReference type="AlphaFoldDB" id="K9WUN5"/>